<dbReference type="GO" id="GO:0006141">
    <property type="term" value="P:regulation of purine nucleobase metabolic process"/>
    <property type="evidence" value="ECO:0007669"/>
    <property type="project" value="EnsemblFungi"/>
</dbReference>
<dbReference type="SMART" id="SM00389">
    <property type="entry name" value="HOX"/>
    <property type="match status" value="1"/>
</dbReference>
<gene>
    <name evidence="9" type="ORF">LADA_0C02036G</name>
</gene>
<feature type="DNA-binding region" description="Homeobox" evidence="5">
    <location>
        <begin position="60"/>
        <end position="119"/>
    </location>
</feature>
<evidence type="ECO:0000256" key="3">
    <source>
        <dbReference type="ARBA" id="ARBA00023155"/>
    </source>
</evidence>
<feature type="compositionally biased region" description="Polar residues" evidence="7">
    <location>
        <begin position="40"/>
        <end position="53"/>
    </location>
</feature>
<dbReference type="InterPro" id="IPR051000">
    <property type="entry name" value="Homeobox_DNA-bind_prot"/>
</dbReference>
<dbReference type="CDD" id="cd00086">
    <property type="entry name" value="homeodomain"/>
    <property type="match status" value="1"/>
</dbReference>
<dbReference type="GO" id="GO:0045937">
    <property type="term" value="P:positive regulation of phosphate metabolic process"/>
    <property type="evidence" value="ECO:0007669"/>
    <property type="project" value="EnsemblFungi"/>
</dbReference>
<feature type="region of interest" description="Disordered" evidence="7">
    <location>
        <begin position="408"/>
        <end position="473"/>
    </location>
</feature>
<evidence type="ECO:0000256" key="2">
    <source>
        <dbReference type="ARBA" id="ARBA00023125"/>
    </source>
</evidence>
<dbReference type="EMBL" id="LT598459">
    <property type="protein sequence ID" value="SCU81950.1"/>
    <property type="molecule type" value="Genomic_DNA"/>
</dbReference>
<name>A0A1G4IXQ8_9SACH</name>
<dbReference type="PROSITE" id="PS50071">
    <property type="entry name" value="HOMEOBOX_2"/>
    <property type="match status" value="1"/>
</dbReference>
<keyword evidence="2 5" id="KW-0238">DNA-binding</keyword>
<evidence type="ECO:0000256" key="7">
    <source>
        <dbReference type="SAM" id="MobiDB-lite"/>
    </source>
</evidence>
<dbReference type="STRING" id="1266660.A0A1G4IXQ8"/>
<dbReference type="SUPFAM" id="SSF46689">
    <property type="entry name" value="Homeodomain-like"/>
    <property type="match status" value="1"/>
</dbReference>
<reference evidence="10" key="1">
    <citation type="submission" date="2016-03" db="EMBL/GenBank/DDBJ databases">
        <authorList>
            <person name="Devillers H."/>
        </authorList>
    </citation>
    <scope>NUCLEOTIDE SEQUENCE [LARGE SCALE GENOMIC DNA]</scope>
</reference>
<evidence type="ECO:0000259" key="8">
    <source>
        <dbReference type="PROSITE" id="PS50071"/>
    </source>
</evidence>
<dbReference type="OrthoDB" id="6159439at2759"/>
<feature type="region of interest" description="Disordered" evidence="7">
    <location>
        <begin position="112"/>
        <end position="137"/>
    </location>
</feature>
<dbReference type="GO" id="GO:0030154">
    <property type="term" value="P:cell differentiation"/>
    <property type="evidence" value="ECO:0007669"/>
    <property type="project" value="TreeGrafter"/>
</dbReference>
<feature type="region of interest" description="Disordered" evidence="7">
    <location>
        <begin position="1"/>
        <end position="96"/>
    </location>
</feature>
<protein>
    <submittedName>
        <fullName evidence="9">LADA_0C02036g1_1</fullName>
    </submittedName>
</protein>
<feature type="compositionally biased region" description="Basic and acidic residues" evidence="7">
    <location>
        <begin position="26"/>
        <end position="39"/>
    </location>
</feature>
<accession>A0A1G4IXQ8</accession>
<evidence type="ECO:0000256" key="1">
    <source>
        <dbReference type="ARBA" id="ARBA00004123"/>
    </source>
</evidence>
<dbReference type="InterPro" id="IPR001356">
    <property type="entry name" value="HD"/>
</dbReference>
<evidence type="ECO:0000313" key="9">
    <source>
        <dbReference type="EMBL" id="SCU81950.1"/>
    </source>
</evidence>
<dbReference type="PROSITE" id="PS00027">
    <property type="entry name" value="HOMEOBOX_1"/>
    <property type="match status" value="1"/>
</dbReference>
<dbReference type="GO" id="GO:0001228">
    <property type="term" value="F:DNA-binding transcription activator activity, RNA polymerase II-specific"/>
    <property type="evidence" value="ECO:0007669"/>
    <property type="project" value="EnsemblFungi"/>
</dbReference>
<sequence>MEDYSGNRMDYQNQYQDAYEVSHPLGKGDGHDSNGHAHSADTQNISRSASAQGGDSGDRPRTKRTRATGEALNVLKREFDDNPNPNAQNRKRISELTGLPEKNVRIWFQNRRAKHRKSDRGIGGGGSATVGHHNGGGKNSISGSTTATDMNAATNAEYPAADFDRIPLEVNPSYSFLDVKSLTVGTWKRLKSGNLKKEELPTIKSLSNLSPFSINEIMANATDLMVLISKKNQEINYFFSAIANNTKILFRIFFPISTVVGCSVTTSSEELPAYDEDEEDESNAKDEVRENEKLFELRLSVTKSPTFAVYFSDGVDQYSSNQWSICEDFSEGRQVSEAFIGGSNIPHIIVGLEESLNFMNATIHEYNGGDREMSHRSQDPLNASDSQPLILHPEPQAMGQQQQPFFDEFNDQDGIYGMNEQNNSQYVSSSAAQQHTYTQHPPASTENEHVPSQFTDSNVPKTPDFLKSEMGNEEQSGLNNLLIFDDQNNANQKNVQNYF</sequence>
<dbReference type="Gene3D" id="1.10.10.60">
    <property type="entry name" value="Homeodomain-like"/>
    <property type="match status" value="1"/>
</dbReference>
<feature type="compositionally biased region" description="Basic and acidic residues" evidence="7">
    <location>
        <begin position="369"/>
        <end position="378"/>
    </location>
</feature>
<evidence type="ECO:0000256" key="5">
    <source>
        <dbReference type="PROSITE-ProRule" id="PRU00108"/>
    </source>
</evidence>
<dbReference type="GO" id="GO:0120213">
    <property type="term" value="P:regulation of histidine biosynthetic process"/>
    <property type="evidence" value="ECO:0007669"/>
    <property type="project" value="EnsemblFungi"/>
</dbReference>
<feature type="compositionally biased region" description="Gly residues" evidence="7">
    <location>
        <begin position="121"/>
        <end position="137"/>
    </location>
</feature>
<feature type="domain" description="Homeobox" evidence="8">
    <location>
        <begin position="58"/>
        <end position="118"/>
    </location>
</feature>
<keyword evidence="4 5" id="KW-0539">Nucleus</keyword>
<dbReference type="AlphaFoldDB" id="A0A1G4IXQ8"/>
<comment type="subcellular location">
    <subcellularLocation>
        <location evidence="1 5 6">Nucleus</location>
    </subcellularLocation>
</comment>
<dbReference type="InterPro" id="IPR017970">
    <property type="entry name" value="Homeobox_CS"/>
</dbReference>
<dbReference type="GO" id="GO:0000978">
    <property type="term" value="F:RNA polymerase II cis-regulatory region sequence-specific DNA binding"/>
    <property type="evidence" value="ECO:0007669"/>
    <property type="project" value="EnsemblFungi"/>
</dbReference>
<feature type="compositionally biased region" description="Polar residues" evidence="7">
    <location>
        <begin position="419"/>
        <end position="460"/>
    </location>
</feature>
<dbReference type="PANTHER" id="PTHR24324">
    <property type="entry name" value="HOMEOBOX PROTEIN HHEX"/>
    <property type="match status" value="1"/>
</dbReference>
<organism evidence="9 10">
    <name type="scientific">Lachancea dasiensis</name>
    <dbReference type="NCBI Taxonomy" id="1072105"/>
    <lineage>
        <taxon>Eukaryota</taxon>
        <taxon>Fungi</taxon>
        <taxon>Dikarya</taxon>
        <taxon>Ascomycota</taxon>
        <taxon>Saccharomycotina</taxon>
        <taxon>Saccharomycetes</taxon>
        <taxon>Saccharomycetales</taxon>
        <taxon>Saccharomycetaceae</taxon>
        <taxon>Lachancea</taxon>
    </lineage>
</organism>
<proteinExistence type="predicted"/>
<dbReference type="Pfam" id="PF00046">
    <property type="entry name" value="Homeodomain"/>
    <property type="match status" value="1"/>
</dbReference>
<dbReference type="Proteomes" id="UP000190274">
    <property type="component" value="Chromosome C"/>
</dbReference>
<dbReference type="GO" id="GO:0005829">
    <property type="term" value="C:cytosol"/>
    <property type="evidence" value="ECO:0007669"/>
    <property type="project" value="EnsemblFungi"/>
</dbReference>
<dbReference type="GO" id="GO:0006338">
    <property type="term" value="P:chromatin remodeling"/>
    <property type="evidence" value="ECO:0007669"/>
    <property type="project" value="EnsemblFungi"/>
</dbReference>
<keyword evidence="10" id="KW-1185">Reference proteome</keyword>
<evidence type="ECO:0000256" key="4">
    <source>
        <dbReference type="ARBA" id="ARBA00023242"/>
    </source>
</evidence>
<dbReference type="PANTHER" id="PTHR24324:SF5">
    <property type="entry name" value="HEMATOPOIETICALLY-EXPRESSED HOMEOBOX PROTEIN HHEX"/>
    <property type="match status" value="1"/>
</dbReference>
<dbReference type="GO" id="GO:0005634">
    <property type="term" value="C:nucleus"/>
    <property type="evidence" value="ECO:0007669"/>
    <property type="project" value="UniProtKB-SubCell"/>
</dbReference>
<keyword evidence="3 5" id="KW-0371">Homeobox</keyword>
<evidence type="ECO:0000313" key="10">
    <source>
        <dbReference type="Proteomes" id="UP000190274"/>
    </source>
</evidence>
<feature type="region of interest" description="Disordered" evidence="7">
    <location>
        <begin position="369"/>
        <end position="391"/>
    </location>
</feature>
<evidence type="ECO:0000256" key="6">
    <source>
        <dbReference type="RuleBase" id="RU000682"/>
    </source>
</evidence>
<dbReference type="InterPro" id="IPR009057">
    <property type="entry name" value="Homeodomain-like_sf"/>
</dbReference>